<evidence type="ECO:0000256" key="3">
    <source>
        <dbReference type="ARBA" id="ARBA00022723"/>
    </source>
</evidence>
<dbReference type="PRINTS" id="PR00463">
    <property type="entry name" value="EP450I"/>
</dbReference>
<dbReference type="PANTHER" id="PTHR24291">
    <property type="entry name" value="CYTOCHROME P450 FAMILY 4"/>
    <property type="match status" value="1"/>
</dbReference>
<evidence type="ECO:0000256" key="6">
    <source>
        <dbReference type="ARBA" id="ARBA00023033"/>
    </source>
</evidence>
<dbReference type="GO" id="GO:0020037">
    <property type="term" value="F:heme binding"/>
    <property type="evidence" value="ECO:0007669"/>
    <property type="project" value="InterPro"/>
</dbReference>
<evidence type="ECO:0000256" key="4">
    <source>
        <dbReference type="ARBA" id="ARBA00023002"/>
    </source>
</evidence>
<keyword evidence="4 8" id="KW-0560">Oxidoreductase</keyword>
<name>A0A017T100_9BACT</name>
<protein>
    <submittedName>
        <fullName evidence="9">Cytochrome P450 family protein</fullName>
    </submittedName>
</protein>
<dbReference type="eggNOG" id="COG2124">
    <property type="taxonomic scope" value="Bacteria"/>
</dbReference>
<dbReference type="PROSITE" id="PS00086">
    <property type="entry name" value="CYTOCHROME_P450"/>
    <property type="match status" value="1"/>
</dbReference>
<dbReference type="InterPro" id="IPR002401">
    <property type="entry name" value="Cyt_P450_E_grp-I"/>
</dbReference>
<evidence type="ECO:0000313" key="10">
    <source>
        <dbReference type="Proteomes" id="UP000019678"/>
    </source>
</evidence>
<keyword evidence="10" id="KW-1185">Reference proteome</keyword>
<accession>A0A017T100</accession>
<dbReference type="PANTHER" id="PTHR24291:SF50">
    <property type="entry name" value="BIFUNCTIONAL ALBAFLAVENONE MONOOXYGENASE_TERPENE SYNTHASE"/>
    <property type="match status" value="1"/>
</dbReference>
<keyword evidence="6 8" id="KW-0503">Monooxygenase</keyword>
<dbReference type="OrthoDB" id="9764248at2"/>
<dbReference type="InterPro" id="IPR001128">
    <property type="entry name" value="Cyt_P450"/>
</dbReference>
<reference evidence="9 10" key="1">
    <citation type="submission" date="2013-05" db="EMBL/GenBank/DDBJ databases">
        <title>Genome assembly of Chondromyces apiculatus DSM 436.</title>
        <authorList>
            <person name="Sharma G."/>
            <person name="Khatri I."/>
            <person name="Kaur C."/>
            <person name="Mayilraj S."/>
            <person name="Subramanian S."/>
        </authorList>
    </citation>
    <scope>NUCLEOTIDE SEQUENCE [LARGE SCALE GENOMIC DNA]</scope>
    <source>
        <strain evidence="9 10">DSM 436</strain>
    </source>
</reference>
<dbReference type="InterPro" id="IPR017972">
    <property type="entry name" value="Cyt_P450_CS"/>
</dbReference>
<dbReference type="RefSeq" id="WP_044247890.1">
    <property type="nucleotide sequence ID" value="NZ_ASRX01000063.1"/>
</dbReference>
<comment type="cofactor">
    <cofactor evidence="7">
        <name>heme</name>
        <dbReference type="ChEBI" id="CHEBI:30413"/>
    </cofactor>
</comment>
<dbReference type="GO" id="GO:0004497">
    <property type="term" value="F:monooxygenase activity"/>
    <property type="evidence" value="ECO:0007669"/>
    <property type="project" value="UniProtKB-KW"/>
</dbReference>
<evidence type="ECO:0000256" key="7">
    <source>
        <dbReference type="PIRSR" id="PIRSR602401-1"/>
    </source>
</evidence>
<dbReference type="CDD" id="cd11049">
    <property type="entry name" value="CYP170A1-like"/>
    <property type="match status" value="1"/>
</dbReference>
<dbReference type="GO" id="GO:0016705">
    <property type="term" value="F:oxidoreductase activity, acting on paired donors, with incorporation or reduction of molecular oxygen"/>
    <property type="evidence" value="ECO:0007669"/>
    <property type="project" value="InterPro"/>
</dbReference>
<dbReference type="SUPFAM" id="SSF48264">
    <property type="entry name" value="Cytochrome P450"/>
    <property type="match status" value="1"/>
</dbReference>
<evidence type="ECO:0000256" key="1">
    <source>
        <dbReference type="ARBA" id="ARBA00010617"/>
    </source>
</evidence>
<dbReference type="Gene3D" id="1.10.630.10">
    <property type="entry name" value="Cytochrome P450"/>
    <property type="match status" value="1"/>
</dbReference>
<evidence type="ECO:0000256" key="2">
    <source>
        <dbReference type="ARBA" id="ARBA00022617"/>
    </source>
</evidence>
<evidence type="ECO:0000256" key="5">
    <source>
        <dbReference type="ARBA" id="ARBA00023004"/>
    </source>
</evidence>
<comment type="similarity">
    <text evidence="1 8">Belongs to the cytochrome P450 family.</text>
</comment>
<dbReference type="PRINTS" id="PR00385">
    <property type="entry name" value="P450"/>
</dbReference>
<dbReference type="InterPro" id="IPR050196">
    <property type="entry name" value="Cytochrome_P450_Monoox"/>
</dbReference>
<evidence type="ECO:0000313" key="9">
    <source>
        <dbReference type="EMBL" id="EYF02236.1"/>
    </source>
</evidence>
<gene>
    <name evidence="9" type="ORF">CAP_7308</name>
</gene>
<keyword evidence="2 7" id="KW-0349">Heme</keyword>
<dbReference type="GO" id="GO:0005506">
    <property type="term" value="F:iron ion binding"/>
    <property type="evidence" value="ECO:0007669"/>
    <property type="project" value="InterPro"/>
</dbReference>
<feature type="binding site" description="axial binding residue" evidence="7">
    <location>
        <position position="396"/>
    </location>
    <ligand>
        <name>heme</name>
        <dbReference type="ChEBI" id="CHEBI:30413"/>
    </ligand>
    <ligandPart>
        <name>Fe</name>
        <dbReference type="ChEBI" id="CHEBI:18248"/>
    </ligandPart>
</feature>
<dbReference type="Pfam" id="PF00067">
    <property type="entry name" value="p450"/>
    <property type="match status" value="1"/>
</dbReference>
<evidence type="ECO:0000256" key="8">
    <source>
        <dbReference type="RuleBase" id="RU000461"/>
    </source>
</evidence>
<dbReference type="EMBL" id="ASRX01000063">
    <property type="protein sequence ID" value="EYF02236.1"/>
    <property type="molecule type" value="Genomic_DNA"/>
</dbReference>
<proteinExistence type="inferred from homology"/>
<dbReference type="STRING" id="1192034.CAP_7308"/>
<dbReference type="AlphaFoldDB" id="A0A017T100"/>
<comment type="caution">
    <text evidence="9">The sequence shown here is derived from an EMBL/GenBank/DDBJ whole genome shotgun (WGS) entry which is preliminary data.</text>
</comment>
<dbReference type="Proteomes" id="UP000019678">
    <property type="component" value="Unassembled WGS sequence"/>
</dbReference>
<keyword evidence="3 7" id="KW-0479">Metal-binding</keyword>
<sequence length="454" mass="50220">MITASPIATVPGALPLLGHLVPLARDPLAFLRSLPAQGDLVRVCVGPFQAVMVCDPALTRQVLLDDRTFDRGGVFYERLREVGGDSLGSCPHSLHRRQRRLLQPAFHPTRLARYAQTMTDQIVAMTDAWRDDQVLDVLAEMLALTGRVTTMTLFSDALPAPVLRQAIDDIKAIAQGTFQRMLMPPPLDRLPIPSNRRFHEASASLHRTVRSLMAERRASGTDHGDLLSALLTARDPDPAETRPTLSDDEIADHLVAFFFAGAETTADAVAWALHLLAQHPDIEDRLHAEVDAVLQGAPAAHEHLPRLKLTSRCITETLRLWPPGWLLTRTVTVDTHLGGHLLPAGTTLLYSAYLIQHRPDLYPDPERFDPDRWDSDQRPAPPRDAFIVFGGGPRKCIGDQFGMIESTLALATIASRWKLRPVPGPPVRPDTHNIVLQPRGLRMRAVSRTTQQPS</sequence>
<keyword evidence="5 7" id="KW-0408">Iron</keyword>
<organism evidence="9 10">
    <name type="scientific">Chondromyces apiculatus DSM 436</name>
    <dbReference type="NCBI Taxonomy" id="1192034"/>
    <lineage>
        <taxon>Bacteria</taxon>
        <taxon>Pseudomonadati</taxon>
        <taxon>Myxococcota</taxon>
        <taxon>Polyangia</taxon>
        <taxon>Polyangiales</taxon>
        <taxon>Polyangiaceae</taxon>
        <taxon>Chondromyces</taxon>
    </lineage>
</organism>
<dbReference type="InterPro" id="IPR036396">
    <property type="entry name" value="Cyt_P450_sf"/>
</dbReference>